<dbReference type="Pfam" id="PF04434">
    <property type="entry name" value="SWIM"/>
    <property type="match status" value="2"/>
</dbReference>
<dbReference type="Proteomes" id="UP001221142">
    <property type="component" value="Unassembled WGS sequence"/>
</dbReference>
<feature type="transmembrane region" description="Helical" evidence="3">
    <location>
        <begin position="36"/>
        <end position="59"/>
    </location>
</feature>
<keyword evidence="3" id="KW-0472">Membrane</keyword>
<feature type="region of interest" description="Disordered" evidence="2">
    <location>
        <begin position="519"/>
        <end position="572"/>
    </location>
</feature>
<dbReference type="InterPro" id="IPR007527">
    <property type="entry name" value="Znf_SWIM"/>
</dbReference>
<reference evidence="5" key="1">
    <citation type="submission" date="2023-03" db="EMBL/GenBank/DDBJ databases">
        <title>Massive genome expansion in bonnet fungi (Mycena s.s.) driven by repeated elements and novel gene families across ecological guilds.</title>
        <authorList>
            <consortium name="Lawrence Berkeley National Laboratory"/>
            <person name="Harder C.B."/>
            <person name="Miyauchi S."/>
            <person name="Viragh M."/>
            <person name="Kuo A."/>
            <person name="Thoen E."/>
            <person name="Andreopoulos B."/>
            <person name="Lu D."/>
            <person name="Skrede I."/>
            <person name="Drula E."/>
            <person name="Henrissat B."/>
            <person name="Morin E."/>
            <person name="Kohler A."/>
            <person name="Barry K."/>
            <person name="LaButti K."/>
            <person name="Morin E."/>
            <person name="Salamov A."/>
            <person name="Lipzen A."/>
            <person name="Mereny Z."/>
            <person name="Hegedus B."/>
            <person name="Baldrian P."/>
            <person name="Stursova M."/>
            <person name="Weitz H."/>
            <person name="Taylor A."/>
            <person name="Grigoriev I.V."/>
            <person name="Nagy L.G."/>
            <person name="Martin F."/>
            <person name="Kauserud H."/>
        </authorList>
    </citation>
    <scope>NUCLEOTIDE SEQUENCE</scope>
    <source>
        <strain evidence="5">9284</strain>
    </source>
</reference>
<keyword evidence="1" id="KW-0862">Zinc</keyword>
<sequence length="572" mass="64330">MLASSGTQATIQHFLTLVQARTPQVVPRYIMSDFDWAQINACAAVFTLAIILLCWWHVLHAWQQHFHISLHPELWKRLKQWPRVSDEAEFWVVWSEIQQLAPPSMVSYLEKTWMPERVRRMWSGVHRVGRSILDNSDTNMHVESWHHVLKGKFLENRRNRRIDTLLHVLTTSVVKYYELRQRRCLFGFEGKNLEEKKRDEIIKQSQIFASADFKRVGALYAVTSKNNASKVYHVDLRTLKCTCPAFPAVSYCKHLCAAQQLEGPEAEAREYQAIRDAAQSYTAPDCVDWSDEDGLYLVMPPDTTDVFKVNLEEYNCDCDDYTELSFCEHLAATQRLFGTEDIRSQALSTLDVDRSPAPPPTALLPVPATIRTAPSRPQSRVTNLVQKMERLTGRLRQSSKNLPQQELDMLEAAVDAMLAGTESTSVLPTATFVAPNSKAGWSATQQSMAPGVPAVKTGHKRKDVSEDTDDAFGGGKRSGGKAPKQPRKAPAPPPALPPPPPPLIVPTTVPATWHSRVPLPFAPNPPPLLYSQSGSSSVDPMSRPHAPTSYSHWNYPTQPNHEFVMYRPPQGS</sequence>
<evidence type="ECO:0000313" key="5">
    <source>
        <dbReference type="EMBL" id="KAJ7611273.1"/>
    </source>
</evidence>
<accession>A0AAD7B6E5</accession>
<dbReference type="PANTHER" id="PTHR33977:SF1">
    <property type="entry name" value="ZINC ION BINDING PROTEIN"/>
    <property type="match status" value="1"/>
</dbReference>
<dbReference type="GO" id="GO:0008270">
    <property type="term" value="F:zinc ion binding"/>
    <property type="evidence" value="ECO:0007669"/>
    <property type="project" value="UniProtKB-KW"/>
</dbReference>
<comment type="caution">
    <text evidence="5">The sequence shown here is derived from an EMBL/GenBank/DDBJ whole genome shotgun (WGS) entry which is preliminary data.</text>
</comment>
<gene>
    <name evidence="5" type="ORF">FB45DRAFT_844073</name>
</gene>
<feature type="compositionally biased region" description="Polar residues" evidence="2">
    <location>
        <begin position="548"/>
        <end position="560"/>
    </location>
</feature>
<dbReference type="PROSITE" id="PS50966">
    <property type="entry name" value="ZF_SWIM"/>
    <property type="match status" value="2"/>
</dbReference>
<keyword evidence="1" id="KW-0479">Metal-binding</keyword>
<evidence type="ECO:0000313" key="6">
    <source>
        <dbReference type="Proteomes" id="UP001221142"/>
    </source>
</evidence>
<dbReference type="AlphaFoldDB" id="A0AAD7B6E5"/>
<evidence type="ECO:0000259" key="4">
    <source>
        <dbReference type="PROSITE" id="PS50966"/>
    </source>
</evidence>
<dbReference type="EMBL" id="JARKIF010000033">
    <property type="protein sequence ID" value="KAJ7611273.1"/>
    <property type="molecule type" value="Genomic_DNA"/>
</dbReference>
<evidence type="ECO:0000256" key="1">
    <source>
        <dbReference type="PROSITE-ProRule" id="PRU00325"/>
    </source>
</evidence>
<feature type="domain" description="SWIM-type" evidence="4">
    <location>
        <begin position="307"/>
        <end position="338"/>
    </location>
</feature>
<feature type="region of interest" description="Disordered" evidence="2">
    <location>
        <begin position="441"/>
        <end position="507"/>
    </location>
</feature>
<keyword evidence="6" id="KW-1185">Reference proteome</keyword>
<feature type="domain" description="SWIM-type" evidence="4">
    <location>
        <begin position="232"/>
        <end position="263"/>
    </location>
</feature>
<organism evidence="5 6">
    <name type="scientific">Roridomyces roridus</name>
    <dbReference type="NCBI Taxonomy" id="1738132"/>
    <lineage>
        <taxon>Eukaryota</taxon>
        <taxon>Fungi</taxon>
        <taxon>Dikarya</taxon>
        <taxon>Basidiomycota</taxon>
        <taxon>Agaricomycotina</taxon>
        <taxon>Agaricomycetes</taxon>
        <taxon>Agaricomycetidae</taxon>
        <taxon>Agaricales</taxon>
        <taxon>Marasmiineae</taxon>
        <taxon>Mycenaceae</taxon>
        <taxon>Roridomyces</taxon>
    </lineage>
</organism>
<evidence type="ECO:0000256" key="3">
    <source>
        <dbReference type="SAM" id="Phobius"/>
    </source>
</evidence>
<keyword evidence="3" id="KW-1133">Transmembrane helix</keyword>
<keyword evidence="1" id="KW-0863">Zinc-finger</keyword>
<feature type="compositionally biased region" description="Pro residues" evidence="2">
    <location>
        <begin position="489"/>
        <end position="504"/>
    </location>
</feature>
<proteinExistence type="predicted"/>
<keyword evidence="3" id="KW-0812">Transmembrane</keyword>
<name>A0AAD7B6E5_9AGAR</name>
<feature type="compositionally biased region" description="Polar residues" evidence="2">
    <location>
        <begin position="530"/>
        <end position="539"/>
    </location>
</feature>
<protein>
    <recommendedName>
        <fullName evidence="4">SWIM-type domain-containing protein</fullName>
    </recommendedName>
</protein>
<dbReference type="PANTHER" id="PTHR33977">
    <property type="entry name" value="ZINC ION BINDING PROTEIN"/>
    <property type="match status" value="1"/>
</dbReference>
<evidence type="ECO:0000256" key="2">
    <source>
        <dbReference type="SAM" id="MobiDB-lite"/>
    </source>
</evidence>